<dbReference type="GO" id="GO:0006623">
    <property type="term" value="P:protein targeting to vacuole"/>
    <property type="evidence" value="ECO:0007669"/>
    <property type="project" value="InterPro"/>
</dbReference>
<dbReference type="PANTHER" id="PTHR13027:SF7">
    <property type="entry name" value="VACUOLAR FUSION PROTEIN MON1 HOMOLOG"/>
    <property type="match status" value="1"/>
</dbReference>
<dbReference type="Pfam" id="PF19036">
    <property type="entry name" value="Fuz_longin_1"/>
    <property type="match status" value="1"/>
</dbReference>
<dbReference type="AlphaFoldDB" id="A0A0H5RBN3"/>
<dbReference type="EMBL" id="HACM01010759">
    <property type="protein sequence ID" value="CRZ11201.1"/>
    <property type="molecule type" value="Transcribed_RNA"/>
</dbReference>
<evidence type="ECO:0000259" key="3">
    <source>
        <dbReference type="Pfam" id="PF19037"/>
    </source>
</evidence>
<dbReference type="GO" id="GO:0016192">
    <property type="term" value="P:vesicle-mediated transport"/>
    <property type="evidence" value="ECO:0007669"/>
    <property type="project" value="InterPro"/>
</dbReference>
<sequence>MDPEPEDDGLPYSLENQSQPVSAVRQDSDFSGADSGANTVMEREQFYIQDQHVFVVTWSARPVFSLFDLNDGHESLMALITAIVENIHALDDQLLSVSSYSSPSAPKTTMVFGEYGPLYVVVVSQRFEASTLKVLANNVHNQMLLLLSGSVHKMLESHPQYDLRNLMGGVDTMIRNQICRTTTDLSFEFEAIPSLVLASKIRQKISNLMIRHRVQSSHVLFLLLLRGRFLVQIAHRAGHALTLSDCQLLITFANHMSVLSMSDMFSPVCLPEFNRNAFVYAHLAAIADGIFLIQITADPNDILNLQRYKEQFTQSMIAAGLLTAIQCAPVAPSLGFLGISDANVRHVIAISRKCSQMVATSIRPPFRDNSKDPLDWCRLHRHVFCTMKGMPCAPKIFLEVRTSHTLLGIRSAAIQLMAILSPLLSRTEAVQCGRRVCSAVQSRENFLFACKFGTWSSKYSPFL</sequence>
<dbReference type="InterPro" id="IPR043972">
    <property type="entry name" value="FUZ/MON1/HPS1_longin_1"/>
</dbReference>
<feature type="domain" description="FUZ/MON1/HPS1 second Longin" evidence="3">
    <location>
        <begin position="221"/>
        <end position="314"/>
    </location>
</feature>
<dbReference type="Pfam" id="PF19037">
    <property type="entry name" value="Fuz_longin_2"/>
    <property type="match status" value="1"/>
</dbReference>
<accession>A0A0H5RBN3</accession>
<evidence type="ECO:0000256" key="1">
    <source>
        <dbReference type="SAM" id="MobiDB-lite"/>
    </source>
</evidence>
<protein>
    <recommendedName>
        <fullName evidence="5">Vacuolar fusion protein MON1 homolog</fullName>
    </recommendedName>
</protein>
<feature type="domain" description="FUZ/MON1/HPS1 first Longin" evidence="2">
    <location>
        <begin position="52"/>
        <end position="174"/>
    </location>
</feature>
<dbReference type="PRINTS" id="PR01546">
    <property type="entry name" value="YEAST73DUF"/>
</dbReference>
<dbReference type="InterPro" id="IPR004353">
    <property type="entry name" value="Mon1"/>
</dbReference>
<name>A0A0H5RBN3_9EUKA</name>
<feature type="region of interest" description="Disordered" evidence="1">
    <location>
        <begin position="1"/>
        <end position="35"/>
    </location>
</feature>
<dbReference type="PANTHER" id="PTHR13027">
    <property type="entry name" value="SAND PROTEIN-RELATED"/>
    <property type="match status" value="1"/>
</dbReference>
<reference evidence="4" key="1">
    <citation type="submission" date="2015-04" db="EMBL/GenBank/DDBJ databases">
        <title>The genome sequence of the plant pathogenic Rhizarian Plasmodiophora brassicae reveals insights in its biotrophic life cycle and the origin of chitin synthesis.</title>
        <authorList>
            <person name="Schwelm A."/>
            <person name="Fogelqvist J."/>
            <person name="Knaust A."/>
            <person name="Julke S."/>
            <person name="Lilja T."/>
            <person name="Dhandapani V."/>
            <person name="Bonilla-Rosso G."/>
            <person name="Karlsson M."/>
            <person name="Shevchenko A."/>
            <person name="Choi S.R."/>
            <person name="Kim H.G."/>
            <person name="Park J.Y."/>
            <person name="Lim Y.P."/>
            <person name="Ludwig-Muller J."/>
            <person name="Dixelius C."/>
        </authorList>
    </citation>
    <scope>NUCLEOTIDE SEQUENCE</scope>
    <source>
        <tissue evidence="4">Potato root galls</tissue>
    </source>
</reference>
<organism evidence="4">
    <name type="scientific">Spongospora subterranea</name>
    <dbReference type="NCBI Taxonomy" id="70186"/>
    <lineage>
        <taxon>Eukaryota</taxon>
        <taxon>Sar</taxon>
        <taxon>Rhizaria</taxon>
        <taxon>Endomyxa</taxon>
        <taxon>Phytomyxea</taxon>
        <taxon>Plasmodiophorida</taxon>
        <taxon>Plasmodiophoridae</taxon>
        <taxon>Spongospora</taxon>
    </lineage>
</organism>
<dbReference type="InterPro" id="IPR043971">
    <property type="entry name" value="FUZ/MON1/HPS1_longin_2"/>
</dbReference>
<evidence type="ECO:0000259" key="2">
    <source>
        <dbReference type="Pfam" id="PF19036"/>
    </source>
</evidence>
<evidence type="ECO:0000313" key="4">
    <source>
        <dbReference type="EMBL" id="CRZ11201.1"/>
    </source>
</evidence>
<proteinExistence type="predicted"/>
<evidence type="ECO:0008006" key="5">
    <source>
        <dbReference type="Google" id="ProtNLM"/>
    </source>
</evidence>